<protein>
    <recommendedName>
        <fullName evidence="5">Methionine-rich copper-binding protein CopC</fullName>
    </recommendedName>
</protein>
<evidence type="ECO:0008006" key="5">
    <source>
        <dbReference type="Google" id="ProtNLM"/>
    </source>
</evidence>
<evidence type="ECO:0000313" key="4">
    <source>
        <dbReference type="Proteomes" id="UP001596392"/>
    </source>
</evidence>
<feature type="signal peptide" evidence="2">
    <location>
        <begin position="1"/>
        <end position="18"/>
    </location>
</feature>
<keyword evidence="1" id="KW-1133">Transmembrane helix</keyword>
<keyword evidence="2" id="KW-0732">Signal</keyword>
<name>A0ABW2H812_9ACTN</name>
<keyword evidence="1" id="KW-0472">Membrane</keyword>
<keyword evidence="4" id="KW-1185">Reference proteome</keyword>
<evidence type="ECO:0000313" key="3">
    <source>
        <dbReference type="EMBL" id="MFC7248126.1"/>
    </source>
</evidence>
<comment type="caution">
    <text evidence="3">The sequence shown here is derived from an EMBL/GenBank/DDBJ whole genome shotgun (WGS) entry which is preliminary data.</text>
</comment>
<dbReference type="Proteomes" id="UP001596392">
    <property type="component" value="Unassembled WGS sequence"/>
</dbReference>
<feature type="transmembrane region" description="Helical" evidence="1">
    <location>
        <begin position="181"/>
        <end position="203"/>
    </location>
</feature>
<reference evidence="4" key="1">
    <citation type="journal article" date="2019" name="Int. J. Syst. Evol. Microbiol.">
        <title>The Global Catalogue of Microorganisms (GCM) 10K type strain sequencing project: providing services to taxonomists for standard genome sequencing and annotation.</title>
        <authorList>
            <consortium name="The Broad Institute Genomics Platform"/>
            <consortium name="The Broad Institute Genome Sequencing Center for Infectious Disease"/>
            <person name="Wu L."/>
            <person name="Ma J."/>
        </authorList>
    </citation>
    <scope>NUCLEOTIDE SEQUENCE [LARGE SCALE GENOMIC DNA]</scope>
    <source>
        <strain evidence="4">CGMCC 1.9106</strain>
    </source>
</reference>
<evidence type="ECO:0000256" key="1">
    <source>
        <dbReference type="SAM" id="Phobius"/>
    </source>
</evidence>
<accession>A0ABW2H812</accession>
<feature type="chain" id="PRO_5045810982" description="Methionine-rich copper-binding protein CopC" evidence="2">
    <location>
        <begin position="19"/>
        <end position="207"/>
    </location>
</feature>
<sequence>MAGLFAAALLLLGAPAFGAPTPSPKPSPSPTVRTITISSDMLTAPIVLRSDQHQRQFTAMAGEVDWLAGGTSPLKAPAADKLGPKFVVLAAVNGVDKQTYDLYPLAAGGPRVFRPAAQPDKRKVTAAWFLGRFTMDASLRGAGISLGTAAPAEGGGTGGGLVESATAEPDIRAMVGDWQRFVGLNGAVVVVIALGVFAIAYAFRRTI</sequence>
<evidence type="ECO:0000256" key="2">
    <source>
        <dbReference type="SAM" id="SignalP"/>
    </source>
</evidence>
<organism evidence="3 4">
    <name type="scientific">Catellatospora aurea</name>
    <dbReference type="NCBI Taxonomy" id="1337874"/>
    <lineage>
        <taxon>Bacteria</taxon>
        <taxon>Bacillati</taxon>
        <taxon>Actinomycetota</taxon>
        <taxon>Actinomycetes</taxon>
        <taxon>Micromonosporales</taxon>
        <taxon>Micromonosporaceae</taxon>
        <taxon>Catellatospora</taxon>
    </lineage>
</organism>
<dbReference type="RefSeq" id="WP_376810794.1">
    <property type="nucleotide sequence ID" value="NZ_JBHTAC010000081.1"/>
</dbReference>
<gene>
    <name evidence="3" type="ORF">ACFQO7_37185</name>
</gene>
<proteinExistence type="predicted"/>
<keyword evidence="1" id="KW-0812">Transmembrane</keyword>
<dbReference type="EMBL" id="JBHTAC010000081">
    <property type="protein sequence ID" value="MFC7248126.1"/>
    <property type="molecule type" value="Genomic_DNA"/>
</dbReference>